<dbReference type="EMBL" id="AP006499">
    <property type="protein sequence ID" value="BAM82006.1"/>
    <property type="molecule type" value="Genomic_DNA"/>
</dbReference>
<dbReference type="GO" id="GO:0016887">
    <property type="term" value="F:ATP hydrolysis activity"/>
    <property type="evidence" value="ECO:0007669"/>
    <property type="project" value="TreeGrafter"/>
</dbReference>
<dbReference type="HOGENOM" id="CLU_960931_0_0_1"/>
<name>M1UVI1_CYAM1</name>
<dbReference type="AlphaFoldDB" id="M1UVI1"/>
<dbReference type="GO" id="GO:0000309">
    <property type="term" value="F:nicotinamide-nucleotide adenylyltransferase activity"/>
    <property type="evidence" value="ECO:0007669"/>
    <property type="project" value="TreeGrafter"/>
</dbReference>
<dbReference type="GO" id="GO:0005737">
    <property type="term" value="C:cytoplasm"/>
    <property type="evidence" value="ECO:0007669"/>
    <property type="project" value="TreeGrafter"/>
</dbReference>
<dbReference type="Proteomes" id="UP000007014">
    <property type="component" value="Chromosome 17"/>
</dbReference>
<dbReference type="KEGG" id="cme:CYME_CMQ088C"/>
<evidence type="ECO:0000259" key="1">
    <source>
        <dbReference type="Pfam" id="PF01467"/>
    </source>
</evidence>
<protein>
    <recommendedName>
        <fullName evidence="1">Cytidyltransferase-like domain-containing protein</fullName>
    </recommendedName>
</protein>
<dbReference type="InterPro" id="IPR004821">
    <property type="entry name" value="Cyt_trans-like"/>
</dbReference>
<dbReference type="OMA" id="NTNIDWK"/>
<dbReference type="OrthoDB" id="3808at2759"/>
<proteinExistence type="predicted"/>
<reference evidence="2 3" key="2">
    <citation type="journal article" date="2007" name="BMC Biol.">
        <title>A 100%-complete sequence reveals unusually simple genomic features in the hot-spring red alga Cyanidioschyzon merolae.</title>
        <authorList>
            <person name="Nozaki H."/>
            <person name="Takano H."/>
            <person name="Misumi O."/>
            <person name="Terasawa K."/>
            <person name="Matsuzaki M."/>
            <person name="Maruyama S."/>
            <person name="Nishida K."/>
            <person name="Yagisawa F."/>
            <person name="Yoshida Y."/>
            <person name="Fujiwara T."/>
            <person name="Takio S."/>
            <person name="Tamura K."/>
            <person name="Chung S.J."/>
            <person name="Nakamura S."/>
            <person name="Kuroiwa H."/>
            <person name="Tanaka K."/>
            <person name="Sato N."/>
            <person name="Kuroiwa T."/>
        </authorList>
    </citation>
    <scope>NUCLEOTIDE SEQUENCE [LARGE SCALE GENOMIC DNA]</scope>
    <source>
        <strain evidence="2 3">10D</strain>
    </source>
</reference>
<dbReference type="GO" id="GO:0005634">
    <property type="term" value="C:nucleus"/>
    <property type="evidence" value="ECO:0007669"/>
    <property type="project" value="TreeGrafter"/>
</dbReference>
<sequence>MLTASSPAKTQTERIKIIRPSGMTLGQLHTLIEYEPTIRTPLETVASDFAEVLGEQVVLTRGAEVVEKAPPVKRDVLGEWLTSSGGGGGGGGILTQLPASQRFTTAPDAAPLVLLSGSFNPLHEGHRQLLEAARKMVAWDARGGFEISVLNADKGAISEGELHQRLRQFAGYRPVTLTRAPLFTDKAKILPGRVFVIGVDTMLRLVDARYYGGNETKMREALEEIERCGCRFLVAGRKDPRAPNQNDAPFLTRDDVSIPLGLESLFGSIPERLFRVDLRSTDLREAFTRS</sequence>
<feature type="domain" description="Cytidyltransferase-like" evidence="1">
    <location>
        <begin position="115"/>
        <end position="230"/>
    </location>
</feature>
<reference evidence="2 3" key="1">
    <citation type="journal article" date="2004" name="Nature">
        <title>Genome sequence of the ultrasmall unicellular red alga Cyanidioschyzon merolae 10D.</title>
        <authorList>
            <person name="Matsuzaki M."/>
            <person name="Misumi O."/>
            <person name="Shin-i T."/>
            <person name="Maruyama S."/>
            <person name="Takahara M."/>
            <person name="Miyagishima S."/>
            <person name="Mori T."/>
            <person name="Nishida K."/>
            <person name="Yagisawa F."/>
            <person name="Nishida K."/>
            <person name="Yoshida Y."/>
            <person name="Nishimura Y."/>
            <person name="Nakao S."/>
            <person name="Kobayashi T."/>
            <person name="Momoyama Y."/>
            <person name="Higashiyama T."/>
            <person name="Minoda A."/>
            <person name="Sano M."/>
            <person name="Nomoto H."/>
            <person name="Oishi K."/>
            <person name="Hayashi H."/>
            <person name="Ohta F."/>
            <person name="Nishizaka S."/>
            <person name="Haga S."/>
            <person name="Miura S."/>
            <person name="Morishita T."/>
            <person name="Kabeya Y."/>
            <person name="Terasawa K."/>
            <person name="Suzuki Y."/>
            <person name="Ishii Y."/>
            <person name="Asakawa S."/>
            <person name="Takano H."/>
            <person name="Ohta N."/>
            <person name="Kuroiwa H."/>
            <person name="Tanaka K."/>
            <person name="Shimizu N."/>
            <person name="Sugano S."/>
            <person name="Sato N."/>
            <person name="Nozaki H."/>
            <person name="Ogasawara N."/>
            <person name="Kohara Y."/>
            <person name="Kuroiwa T."/>
        </authorList>
    </citation>
    <scope>NUCLEOTIDE SEQUENCE [LARGE SCALE GENOMIC DNA]</scope>
    <source>
        <strain evidence="2 3">10D</strain>
    </source>
</reference>
<organism evidence="2 3">
    <name type="scientific">Cyanidioschyzon merolae (strain NIES-3377 / 10D)</name>
    <name type="common">Unicellular red alga</name>
    <dbReference type="NCBI Taxonomy" id="280699"/>
    <lineage>
        <taxon>Eukaryota</taxon>
        <taxon>Rhodophyta</taxon>
        <taxon>Bangiophyceae</taxon>
        <taxon>Cyanidiales</taxon>
        <taxon>Cyanidiaceae</taxon>
        <taxon>Cyanidioschyzon</taxon>
    </lineage>
</organism>
<dbReference type="eggNOG" id="ENOG502QTA1">
    <property type="taxonomic scope" value="Eukaryota"/>
</dbReference>
<dbReference type="PANTHER" id="PTHR31285:SF0">
    <property type="entry name" value="NICOTINAMIDE MONONUCLEOTIDE ADENYLYLTRANSFERASE"/>
    <property type="match status" value="1"/>
</dbReference>
<dbReference type="PANTHER" id="PTHR31285">
    <property type="entry name" value="NICOTINAMIDE MONONUCLEOTIDE ADENYLYLTRANSFERASE"/>
    <property type="match status" value="1"/>
</dbReference>
<evidence type="ECO:0000313" key="3">
    <source>
        <dbReference type="Proteomes" id="UP000007014"/>
    </source>
</evidence>
<keyword evidence="3" id="KW-1185">Reference proteome</keyword>
<dbReference type="Gramene" id="CMQ088CT">
    <property type="protein sequence ID" value="CMQ088CT"/>
    <property type="gene ID" value="CMQ088C"/>
</dbReference>
<accession>M1UVI1</accession>
<dbReference type="GeneID" id="16996499"/>
<evidence type="ECO:0000313" key="2">
    <source>
        <dbReference type="EMBL" id="BAM82006.1"/>
    </source>
</evidence>
<dbReference type="Pfam" id="PF01467">
    <property type="entry name" value="CTP_transf_like"/>
    <property type="match status" value="1"/>
</dbReference>
<gene>
    <name evidence="2" type="ORF">CYME_CMQ088C</name>
</gene>
<dbReference type="SUPFAM" id="SSF52374">
    <property type="entry name" value="Nucleotidylyl transferase"/>
    <property type="match status" value="1"/>
</dbReference>
<dbReference type="RefSeq" id="XP_005538042.1">
    <property type="nucleotide sequence ID" value="XM_005537985.1"/>
</dbReference>